<evidence type="ECO:0000256" key="4">
    <source>
        <dbReference type="ARBA" id="ARBA00022452"/>
    </source>
</evidence>
<evidence type="ECO:0000256" key="10">
    <source>
        <dbReference type="ARBA" id="ARBA00023077"/>
    </source>
</evidence>
<feature type="chain" id="PRO_5045447333" evidence="17">
    <location>
        <begin position="26"/>
        <end position="707"/>
    </location>
</feature>
<keyword evidence="6 14" id="KW-0812">Transmembrane</keyword>
<dbReference type="PANTHER" id="PTHR32552">
    <property type="entry name" value="FERRICHROME IRON RECEPTOR-RELATED"/>
    <property type="match status" value="1"/>
</dbReference>
<accession>A0ABT4M1K9</accession>
<keyword evidence="11 14" id="KW-0472">Membrane</keyword>
<evidence type="ECO:0000256" key="12">
    <source>
        <dbReference type="ARBA" id="ARBA00023170"/>
    </source>
</evidence>
<feature type="domain" description="TonB-dependent receptor-like beta-barrel" evidence="18">
    <location>
        <begin position="226"/>
        <end position="675"/>
    </location>
</feature>
<gene>
    <name evidence="20" type="ORF">O4G74_14680</name>
</gene>
<keyword evidence="12 20" id="KW-0675">Receptor</keyword>
<dbReference type="InterPro" id="IPR010916">
    <property type="entry name" value="TonB_box_CS"/>
</dbReference>
<dbReference type="InterPro" id="IPR012910">
    <property type="entry name" value="Plug_dom"/>
</dbReference>
<keyword evidence="13 14" id="KW-0998">Cell outer membrane</keyword>
<dbReference type="InterPro" id="IPR037066">
    <property type="entry name" value="Plug_dom_sf"/>
</dbReference>
<dbReference type="PROSITE" id="PS52016">
    <property type="entry name" value="TONB_DEPENDENT_REC_3"/>
    <property type="match status" value="1"/>
</dbReference>
<comment type="subcellular location">
    <subcellularLocation>
        <location evidence="1 14">Cell outer membrane</location>
        <topology evidence="1 14">Multi-pass membrane protein</topology>
    </subcellularLocation>
</comment>
<name>A0ABT4M1K9_9PROT</name>
<proteinExistence type="inferred from homology"/>
<comment type="caution">
    <text evidence="20">The sequence shown here is derived from an EMBL/GenBank/DDBJ whole genome shotgun (WGS) entry which is preliminary data.</text>
</comment>
<evidence type="ECO:0000256" key="14">
    <source>
        <dbReference type="PROSITE-ProRule" id="PRU01360"/>
    </source>
</evidence>
<evidence type="ECO:0000256" key="16">
    <source>
        <dbReference type="RuleBase" id="RU003357"/>
    </source>
</evidence>
<dbReference type="PANTHER" id="PTHR32552:SF68">
    <property type="entry name" value="FERRICHROME OUTER MEMBRANE TRANSPORTER_PHAGE RECEPTOR"/>
    <property type="match status" value="1"/>
</dbReference>
<dbReference type="Pfam" id="PF00593">
    <property type="entry name" value="TonB_dep_Rec_b-barrel"/>
    <property type="match status" value="1"/>
</dbReference>
<dbReference type="InterPro" id="IPR010105">
    <property type="entry name" value="TonB_sidphr_rcpt"/>
</dbReference>
<keyword evidence="9" id="KW-0406">Ion transport</keyword>
<dbReference type="Gene3D" id="2.40.170.20">
    <property type="entry name" value="TonB-dependent receptor, beta-barrel domain"/>
    <property type="match status" value="1"/>
</dbReference>
<feature type="short sequence motif" description="TonB box" evidence="15">
    <location>
        <begin position="36"/>
        <end position="42"/>
    </location>
</feature>
<evidence type="ECO:0000256" key="1">
    <source>
        <dbReference type="ARBA" id="ARBA00004571"/>
    </source>
</evidence>
<dbReference type="Proteomes" id="UP001083770">
    <property type="component" value="Unassembled WGS sequence"/>
</dbReference>
<sequence>MKHLHKTLLGVSALSLLFAAPIAAAQEVEEDQVLDSILVTGQYLYTDEVNALKSPTPIIDVPQSLSIITADQIEQQGFNSVGDIIDYTPGVNTSQGEGHRDAVVFRGVRSTADFFIDGVRDDVQYYRPLYNLEQIEILRGPNALLFGRGGTGGILNRVTKKGVVGETFTGYQASVDTFGGLGAQIDQNVALSDASALRINAMYESLDNHRDFYDGERIGINPTARVELTPSTTLDLSYEYIDHERFVDRGIPTGADGRPVEAFRDIVFGDPELNRTFLEAHLLRSSLQHRFSETLKANVSLFYGDYDKRYRNFYASGYNEAATPGLVTLDGYEDSTKRQNTILSGNLVWQPATWGLEHTIIVGGEYIDTSNDNDRFNAFWDTTADDNEVFDIRRPLILNGGVGINAAGQLTTNDYTVDINDFTKAEVDVFSAYFQDEIEISEKLDVIVGMRFDSFDIEVLNVLANDTRSRKDEEVSPRLGLVYKPQENISLYASYSETFLPRSGEQFADINGNADQLDPDEFTNLEAGLKWDLIGGVSLTAAVFEIEQKSPQVADNDPSTLEVIESETQGFEVQVQGEFSDRWFISAGYSYLDGEIVNRTGPTGNRPRELPEHMASIWNTYRLTDRFGIGLGVTYQDESFIDNGNTAILPAYTRVDAAAFYDVSDAVRVQLNIENATDELYFPNAHATHQASVGAPLNARLTVSGRF</sequence>
<protein>
    <submittedName>
        <fullName evidence="20">TonB-dependent siderophore receptor</fullName>
    </submittedName>
</protein>
<keyword evidence="5" id="KW-0410">Iron transport</keyword>
<dbReference type="Pfam" id="PF07715">
    <property type="entry name" value="Plug"/>
    <property type="match status" value="1"/>
</dbReference>
<evidence type="ECO:0000256" key="2">
    <source>
        <dbReference type="ARBA" id="ARBA00009810"/>
    </source>
</evidence>
<evidence type="ECO:0000256" key="5">
    <source>
        <dbReference type="ARBA" id="ARBA00022496"/>
    </source>
</evidence>
<dbReference type="SUPFAM" id="SSF56935">
    <property type="entry name" value="Porins"/>
    <property type="match status" value="1"/>
</dbReference>
<dbReference type="Gene3D" id="2.170.130.10">
    <property type="entry name" value="TonB-dependent receptor, plug domain"/>
    <property type="match status" value="1"/>
</dbReference>
<evidence type="ECO:0000256" key="7">
    <source>
        <dbReference type="ARBA" id="ARBA00022729"/>
    </source>
</evidence>
<organism evidence="20 21">
    <name type="scientific">Henriciella marina</name>
    <dbReference type="NCBI Taxonomy" id="453851"/>
    <lineage>
        <taxon>Bacteria</taxon>
        <taxon>Pseudomonadati</taxon>
        <taxon>Pseudomonadota</taxon>
        <taxon>Alphaproteobacteria</taxon>
        <taxon>Hyphomonadales</taxon>
        <taxon>Hyphomonadaceae</taxon>
        <taxon>Henriciella</taxon>
    </lineage>
</organism>
<dbReference type="EMBL" id="JAPWGW010000005">
    <property type="protein sequence ID" value="MCZ4299309.1"/>
    <property type="molecule type" value="Genomic_DNA"/>
</dbReference>
<evidence type="ECO:0000259" key="19">
    <source>
        <dbReference type="Pfam" id="PF07715"/>
    </source>
</evidence>
<keyword evidence="4 14" id="KW-1134">Transmembrane beta strand</keyword>
<evidence type="ECO:0000259" key="18">
    <source>
        <dbReference type="Pfam" id="PF00593"/>
    </source>
</evidence>
<evidence type="ECO:0000256" key="15">
    <source>
        <dbReference type="PROSITE-ProRule" id="PRU10143"/>
    </source>
</evidence>
<keyword evidence="7 17" id="KW-0732">Signal</keyword>
<evidence type="ECO:0000256" key="17">
    <source>
        <dbReference type="SAM" id="SignalP"/>
    </source>
</evidence>
<keyword evidence="21" id="KW-1185">Reference proteome</keyword>
<dbReference type="InterPro" id="IPR039426">
    <property type="entry name" value="TonB-dep_rcpt-like"/>
</dbReference>
<dbReference type="InterPro" id="IPR000531">
    <property type="entry name" value="Beta-barrel_TonB"/>
</dbReference>
<evidence type="ECO:0000313" key="21">
    <source>
        <dbReference type="Proteomes" id="UP001083770"/>
    </source>
</evidence>
<evidence type="ECO:0000256" key="3">
    <source>
        <dbReference type="ARBA" id="ARBA00022448"/>
    </source>
</evidence>
<feature type="domain" description="TonB-dependent receptor plug" evidence="19">
    <location>
        <begin position="58"/>
        <end position="154"/>
    </location>
</feature>
<keyword evidence="3 14" id="KW-0813">Transport</keyword>
<feature type="signal peptide" evidence="17">
    <location>
        <begin position="1"/>
        <end position="25"/>
    </location>
</feature>
<dbReference type="CDD" id="cd01347">
    <property type="entry name" value="ligand_gated_channel"/>
    <property type="match status" value="1"/>
</dbReference>
<comment type="similarity">
    <text evidence="2 14 16">Belongs to the TonB-dependent receptor family.</text>
</comment>
<evidence type="ECO:0000256" key="6">
    <source>
        <dbReference type="ARBA" id="ARBA00022692"/>
    </source>
</evidence>
<dbReference type="InterPro" id="IPR036942">
    <property type="entry name" value="Beta-barrel_TonB_sf"/>
</dbReference>
<dbReference type="RefSeq" id="WP_269403313.1">
    <property type="nucleotide sequence ID" value="NZ_JAPWGW010000005.1"/>
</dbReference>
<dbReference type="NCBIfam" id="TIGR01783">
    <property type="entry name" value="TonB-siderophor"/>
    <property type="match status" value="1"/>
</dbReference>
<dbReference type="PROSITE" id="PS00430">
    <property type="entry name" value="TONB_DEPENDENT_REC_1"/>
    <property type="match status" value="1"/>
</dbReference>
<evidence type="ECO:0000256" key="9">
    <source>
        <dbReference type="ARBA" id="ARBA00023065"/>
    </source>
</evidence>
<evidence type="ECO:0000313" key="20">
    <source>
        <dbReference type="EMBL" id="MCZ4299309.1"/>
    </source>
</evidence>
<evidence type="ECO:0000256" key="11">
    <source>
        <dbReference type="ARBA" id="ARBA00023136"/>
    </source>
</evidence>
<evidence type="ECO:0000256" key="8">
    <source>
        <dbReference type="ARBA" id="ARBA00023004"/>
    </source>
</evidence>
<reference evidence="20" key="1">
    <citation type="submission" date="2022-12" db="EMBL/GenBank/DDBJ databases">
        <title>Bacterial isolates from different developmental stages of Nematostella vectensis.</title>
        <authorList>
            <person name="Fraune S."/>
        </authorList>
    </citation>
    <scope>NUCLEOTIDE SEQUENCE</scope>
    <source>
        <strain evidence="20">G21632-S1</strain>
    </source>
</reference>
<evidence type="ECO:0000256" key="13">
    <source>
        <dbReference type="ARBA" id="ARBA00023237"/>
    </source>
</evidence>
<keyword evidence="8" id="KW-0408">Iron</keyword>
<keyword evidence="10 15" id="KW-0798">TonB box</keyword>